<name>A0A8J5JL01_HOMAM</name>
<feature type="region of interest" description="Disordered" evidence="1">
    <location>
        <begin position="56"/>
        <end position="80"/>
    </location>
</feature>
<keyword evidence="4" id="KW-1185">Reference proteome</keyword>
<dbReference type="Proteomes" id="UP000747542">
    <property type="component" value="Unassembled WGS sequence"/>
</dbReference>
<feature type="compositionally biased region" description="Basic and acidic residues" evidence="1">
    <location>
        <begin position="57"/>
        <end position="75"/>
    </location>
</feature>
<feature type="compositionally biased region" description="Low complexity" evidence="1">
    <location>
        <begin position="288"/>
        <end position="303"/>
    </location>
</feature>
<evidence type="ECO:0000256" key="1">
    <source>
        <dbReference type="SAM" id="MobiDB-lite"/>
    </source>
</evidence>
<feature type="compositionally biased region" description="Low complexity" evidence="1">
    <location>
        <begin position="342"/>
        <end position="352"/>
    </location>
</feature>
<organism evidence="3 4">
    <name type="scientific">Homarus americanus</name>
    <name type="common">American lobster</name>
    <dbReference type="NCBI Taxonomy" id="6706"/>
    <lineage>
        <taxon>Eukaryota</taxon>
        <taxon>Metazoa</taxon>
        <taxon>Ecdysozoa</taxon>
        <taxon>Arthropoda</taxon>
        <taxon>Crustacea</taxon>
        <taxon>Multicrustacea</taxon>
        <taxon>Malacostraca</taxon>
        <taxon>Eumalacostraca</taxon>
        <taxon>Eucarida</taxon>
        <taxon>Decapoda</taxon>
        <taxon>Pleocyemata</taxon>
        <taxon>Astacidea</taxon>
        <taxon>Nephropoidea</taxon>
        <taxon>Nephropidae</taxon>
        <taxon>Homarus</taxon>
    </lineage>
</organism>
<feature type="signal peptide" evidence="2">
    <location>
        <begin position="1"/>
        <end position="23"/>
    </location>
</feature>
<feature type="compositionally biased region" description="Gly residues" evidence="1">
    <location>
        <begin position="331"/>
        <end position="341"/>
    </location>
</feature>
<comment type="caution">
    <text evidence="3">The sequence shown here is derived from an EMBL/GenBank/DDBJ whole genome shotgun (WGS) entry which is preliminary data.</text>
</comment>
<accession>A0A8J5JL01</accession>
<dbReference type="OrthoDB" id="6381181at2759"/>
<feature type="chain" id="PRO_5035186029" evidence="2">
    <location>
        <begin position="24"/>
        <end position="437"/>
    </location>
</feature>
<reference evidence="3" key="1">
    <citation type="journal article" date="2021" name="Sci. Adv.">
        <title>The American lobster genome reveals insights on longevity, neural, and immune adaptations.</title>
        <authorList>
            <person name="Polinski J.M."/>
            <person name="Zimin A.V."/>
            <person name="Clark K.F."/>
            <person name="Kohn A.B."/>
            <person name="Sadowski N."/>
            <person name="Timp W."/>
            <person name="Ptitsyn A."/>
            <person name="Khanna P."/>
            <person name="Romanova D.Y."/>
            <person name="Williams P."/>
            <person name="Greenwood S.J."/>
            <person name="Moroz L.L."/>
            <person name="Walt D.R."/>
            <person name="Bodnar A.G."/>
        </authorList>
    </citation>
    <scope>NUCLEOTIDE SEQUENCE</scope>
    <source>
        <strain evidence="3">GMGI-L3</strain>
    </source>
</reference>
<evidence type="ECO:0000313" key="4">
    <source>
        <dbReference type="Proteomes" id="UP000747542"/>
    </source>
</evidence>
<protein>
    <submittedName>
        <fullName evidence="3">Uncharacterized protein</fullName>
    </submittedName>
</protein>
<proteinExistence type="predicted"/>
<evidence type="ECO:0000313" key="3">
    <source>
        <dbReference type="EMBL" id="KAG7155064.1"/>
    </source>
</evidence>
<keyword evidence="2" id="KW-0732">Signal</keyword>
<gene>
    <name evidence="3" type="ORF">Hamer_G015669</name>
</gene>
<feature type="region of interest" description="Disordered" evidence="1">
    <location>
        <begin position="276"/>
        <end position="419"/>
    </location>
</feature>
<dbReference type="EMBL" id="JAHLQT010043233">
    <property type="protein sequence ID" value="KAG7155064.1"/>
    <property type="molecule type" value="Genomic_DNA"/>
</dbReference>
<dbReference type="AlphaFoldDB" id="A0A8J5JL01"/>
<sequence>MTSDPFWNRVGLLHFRILFPCGCLFKLQAPMLSGSEDDPAPRRPFEFITNIFKRRRDHEGEDDARPPDINLHEAEETGSNWTEETVVLARHDISEQEMTSSSEALASPGIMTSSEMATSSSVEGGASVSGLVHHTPVKNRDIGIDMEAIRLSRQDNPYLQRVFDSHTTLNEEETTQCVSGSQPEDRAQLVTQVSQEGVLSLSEVHEHLIRSPPPTSVPKTLPKNVFVFPVTKALDGASTQQPEGATTVKSGSLKPLVTRQHEDVLDHHLRQILHTQRQLVVTRGRPGEGSSNTSTSTSMPGSPAHARNLARRSPHARTLSEEATVVQSVGGSSGQGVGGGAAAVPGTSTSGAMGVSLAPVLPPGRKQHSSSDLLLNPANPPTCSATPTPTPPVLKPISSKTKRSTGGPEPGLASSSLRLPIRYPHQPAASSPLIDIT</sequence>
<evidence type="ECO:0000256" key="2">
    <source>
        <dbReference type="SAM" id="SignalP"/>
    </source>
</evidence>